<accession>A0A6B0U5V6</accession>
<reference evidence="1" key="1">
    <citation type="submission" date="2019-12" db="EMBL/GenBank/DDBJ databases">
        <title>An insight into the sialome of adult female Ixodes ricinus ticks feeding for 6 days.</title>
        <authorList>
            <person name="Perner J."/>
            <person name="Ribeiro J.M.C."/>
        </authorList>
    </citation>
    <scope>NUCLEOTIDE SEQUENCE</scope>
    <source>
        <strain evidence="1">Semi-engorged</strain>
        <tissue evidence="1">Salivary glands</tissue>
    </source>
</reference>
<dbReference type="EMBL" id="GIFC01003658">
    <property type="protein sequence ID" value="MXU85741.1"/>
    <property type="molecule type" value="Transcribed_RNA"/>
</dbReference>
<sequence length="87" mass="9802">MTHSCNRIRVLLQSLGYCGLVVSAYLNVAAAFDYSHYGGLPRRLRHRLQHSLPNEAVQLLLNLRLDCKRQTLSFQANWRNAGIHGAG</sequence>
<evidence type="ECO:0000313" key="1">
    <source>
        <dbReference type="EMBL" id="MXU85741.1"/>
    </source>
</evidence>
<dbReference type="AlphaFoldDB" id="A0A6B0U5V6"/>
<organism evidence="1">
    <name type="scientific">Ixodes ricinus</name>
    <name type="common">Common tick</name>
    <name type="synonym">Acarus ricinus</name>
    <dbReference type="NCBI Taxonomy" id="34613"/>
    <lineage>
        <taxon>Eukaryota</taxon>
        <taxon>Metazoa</taxon>
        <taxon>Ecdysozoa</taxon>
        <taxon>Arthropoda</taxon>
        <taxon>Chelicerata</taxon>
        <taxon>Arachnida</taxon>
        <taxon>Acari</taxon>
        <taxon>Parasitiformes</taxon>
        <taxon>Ixodida</taxon>
        <taxon>Ixodoidea</taxon>
        <taxon>Ixodidae</taxon>
        <taxon>Ixodinae</taxon>
        <taxon>Ixodes</taxon>
    </lineage>
</organism>
<proteinExistence type="predicted"/>
<protein>
    <submittedName>
        <fullName evidence="1">Uncharacterized protein</fullName>
    </submittedName>
</protein>
<name>A0A6B0U5V6_IXORI</name>